<feature type="transmembrane region" description="Helical" evidence="1">
    <location>
        <begin position="12"/>
        <end position="32"/>
    </location>
</feature>
<keyword evidence="3" id="KW-1185">Reference proteome</keyword>
<dbReference type="Proteomes" id="UP000219452">
    <property type="component" value="Unassembled WGS sequence"/>
</dbReference>
<protein>
    <recommendedName>
        <fullName evidence="4">DUF1772 domain-containing protein</fullName>
    </recommendedName>
</protein>
<proteinExistence type="predicted"/>
<evidence type="ECO:0000256" key="1">
    <source>
        <dbReference type="SAM" id="Phobius"/>
    </source>
</evidence>
<feature type="transmembrane region" description="Helical" evidence="1">
    <location>
        <begin position="134"/>
        <end position="155"/>
    </location>
</feature>
<organism evidence="2 3">
    <name type="scientific">Spirosoma fluviale</name>
    <dbReference type="NCBI Taxonomy" id="1597977"/>
    <lineage>
        <taxon>Bacteria</taxon>
        <taxon>Pseudomonadati</taxon>
        <taxon>Bacteroidota</taxon>
        <taxon>Cytophagia</taxon>
        <taxon>Cytophagales</taxon>
        <taxon>Cytophagaceae</taxon>
        <taxon>Spirosoma</taxon>
    </lineage>
</organism>
<keyword evidence="1" id="KW-0812">Transmembrane</keyword>
<feature type="transmembrane region" description="Helical" evidence="1">
    <location>
        <begin position="60"/>
        <end position="80"/>
    </location>
</feature>
<evidence type="ECO:0000313" key="2">
    <source>
        <dbReference type="EMBL" id="SOD92214.1"/>
    </source>
</evidence>
<evidence type="ECO:0008006" key="4">
    <source>
        <dbReference type="Google" id="ProtNLM"/>
    </source>
</evidence>
<name>A0A286GB29_9BACT</name>
<sequence length="174" mass="19820">MEIKPHSPYGVFLTYLLLTFYCFGAGMMNEFVEYLSYADLGRSFPPADFARWHQATSQNVLPFLVLPILLGNIALIALFFNRPASVPRWTLWVALACVVAAWTSTILFQAPIEQQFDEGHYSPALMARLWQTDWIRKMAFLVEIGVVIYMAVCFFKQATVRLTTPDSVLLSQAR</sequence>
<feature type="transmembrane region" description="Helical" evidence="1">
    <location>
        <begin position="92"/>
        <end position="112"/>
    </location>
</feature>
<accession>A0A286GB29</accession>
<reference evidence="3" key="1">
    <citation type="submission" date="2017-09" db="EMBL/GenBank/DDBJ databases">
        <authorList>
            <person name="Varghese N."/>
            <person name="Submissions S."/>
        </authorList>
    </citation>
    <scope>NUCLEOTIDE SEQUENCE [LARGE SCALE GENOMIC DNA]</scope>
    <source>
        <strain evidence="3">DSM 29961</strain>
    </source>
</reference>
<evidence type="ECO:0000313" key="3">
    <source>
        <dbReference type="Proteomes" id="UP000219452"/>
    </source>
</evidence>
<keyword evidence="1" id="KW-1133">Transmembrane helix</keyword>
<dbReference type="OrthoDB" id="954558at2"/>
<keyword evidence="1" id="KW-0472">Membrane</keyword>
<gene>
    <name evidence="2" type="ORF">SAMN06269250_3862</name>
</gene>
<dbReference type="AlphaFoldDB" id="A0A286GB29"/>
<dbReference type="EMBL" id="OCNH01000003">
    <property type="protein sequence ID" value="SOD92214.1"/>
    <property type="molecule type" value="Genomic_DNA"/>
</dbReference>
<dbReference type="RefSeq" id="WP_097127525.1">
    <property type="nucleotide sequence ID" value="NZ_OCNH01000003.1"/>
</dbReference>